<organism evidence="2 3">
    <name type="scientific">Hypocrea jecorina (strain ATCC 56765 / BCRC 32924 / NRRL 11460 / Rut C-30)</name>
    <name type="common">Trichoderma reesei</name>
    <dbReference type="NCBI Taxonomy" id="1344414"/>
    <lineage>
        <taxon>Eukaryota</taxon>
        <taxon>Fungi</taxon>
        <taxon>Dikarya</taxon>
        <taxon>Ascomycota</taxon>
        <taxon>Pezizomycotina</taxon>
        <taxon>Sordariomycetes</taxon>
        <taxon>Hypocreomycetidae</taxon>
        <taxon>Hypocreales</taxon>
        <taxon>Hypocreaceae</taxon>
        <taxon>Trichoderma</taxon>
    </lineage>
</organism>
<gene>
    <name evidence="2" type="ORF">M419DRAFT_120546</name>
</gene>
<feature type="region of interest" description="Disordered" evidence="1">
    <location>
        <begin position="1"/>
        <end position="23"/>
    </location>
</feature>
<evidence type="ECO:0000256" key="1">
    <source>
        <dbReference type="SAM" id="MobiDB-lite"/>
    </source>
</evidence>
<dbReference type="Proteomes" id="UP000024376">
    <property type="component" value="Unassembled WGS sequence"/>
</dbReference>
<evidence type="ECO:0000313" key="3">
    <source>
        <dbReference type="Proteomes" id="UP000024376"/>
    </source>
</evidence>
<name>A0A024S048_HYPJR</name>
<dbReference type="KEGG" id="trr:M419DRAFT_120546"/>
<evidence type="ECO:0000313" key="2">
    <source>
        <dbReference type="EMBL" id="ETR98447.1"/>
    </source>
</evidence>
<accession>A0A024S048</accession>
<feature type="non-terminal residue" evidence="2">
    <location>
        <position position="1"/>
    </location>
</feature>
<feature type="compositionally biased region" description="Polar residues" evidence="1">
    <location>
        <begin position="1"/>
        <end position="16"/>
    </location>
</feature>
<protein>
    <submittedName>
        <fullName evidence="2">Uncharacterized protein</fullName>
    </submittedName>
</protein>
<dbReference type="HOGENOM" id="CLU_1943276_0_0_1"/>
<dbReference type="AlphaFoldDB" id="A0A024S048"/>
<sequence>RTFSSTRFASKHQQQPPHKDIEHQPQQAFCRQLHLLLYFLVNLLDCPSQHSAHLAAQSPVHCCLCISTIPPPYPDDSSRCSYFAYRGNLAVPISDPTVDPSLLPSSSEFMPIPLQSRICPARHMSSTHHC</sequence>
<proteinExistence type="predicted"/>
<reference evidence="3" key="1">
    <citation type="journal article" date="2013" name="Ind. Biotechnol.">
        <title>Comparative genomics analysis of Trichoderma reesei strains.</title>
        <authorList>
            <person name="Koike H."/>
            <person name="Aerts A."/>
            <person name="LaButti K."/>
            <person name="Grigoriev I.V."/>
            <person name="Baker S.E."/>
        </authorList>
    </citation>
    <scope>NUCLEOTIDE SEQUENCE [LARGE SCALE GENOMIC DNA]</scope>
    <source>
        <strain evidence="3">ATCC 56765 / BCRC 32924 / NRRL 11460 / Rut C-30</strain>
    </source>
</reference>
<dbReference type="EMBL" id="KI911162">
    <property type="protein sequence ID" value="ETR98447.1"/>
    <property type="molecule type" value="Genomic_DNA"/>
</dbReference>